<name>A0A0N7KFI8_ORYSJ</name>
<organism evidence="1 2">
    <name type="scientific">Oryza sativa subsp. japonica</name>
    <name type="common">Rice</name>
    <dbReference type="NCBI Taxonomy" id="39947"/>
    <lineage>
        <taxon>Eukaryota</taxon>
        <taxon>Viridiplantae</taxon>
        <taxon>Streptophyta</taxon>
        <taxon>Embryophyta</taxon>
        <taxon>Tracheophyta</taxon>
        <taxon>Spermatophyta</taxon>
        <taxon>Magnoliopsida</taxon>
        <taxon>Liliopsida</taxon>
        <taxon>Poales</taxon>
        <taxon>Poaceae</taxon>
        <taxon>BOP clade</taxon>
        <taxon>Oryzoideae</taxon>
        <taxon>Oryzeae</taxon>
        <taxon>Oryzinae</taxon>
        <taxon>Oryza</taxon>
        <taxon>Oryza sativa</taxon>
    </lineage>
</organism>
<dbReference type="InParanoid" id="A0A0N7KFI8"/>
<dbReference type="AlphaFoldDB" id="A0A0N7KFI8"/>
<reference evidence="1 2" key="2">
    <citation type="journal article" date="2013" name="Plant Cell Physiol.">
        <title>Rice Annotation Project Database (RAP-DB): an integrative and interactive database for rice genomics.</title>
        <authorList>
            <person name="Sakai H."/>
            <person name="Lee S.S."/>
            <person name="Tanaka T."/>
            <person name="Numa H."/>
            <person name="Kim J."/>
            <person name="Kawahara Y."/>
            <person name="Wakimoto H."/>
            <person name="Yang C.C."/>
            <person name="Iwamoto M."/>
            <person name="Abe T."/>
            <person name="Yamada Y."/>
            <person name="Muto A."/>
            <person name="Inokuchi H."/>
            <person name="Ikemura T."/>
            <person name="Matsumoto T."/>
            <person name="Sasaki T."/>
            <person name="Itoh T."/>
        </authorList>
    </citation>
    <scope>NUCLEOTIDE SEQUENCE [LARGE SCALE GENOMIC DNA]</scope>
    <source>
        <strain evidence="2">cv. Nipponbare</strain>
    </source>
</reference>
<dbReference type="Proteomes" id="UP000059680">
    <property type="component" value="Chromosome 2"/>
</dbReference>
<reference evidence="1 2" key="3">
    <citation type="journal article" date="2013" name="Rice">
        <title>Improvement of the Oryza sativa Nipponbare reference genome using next generation sequence and optical map data.</title>
        <authorList>
            <person name="Kawahara Y."/>
            <person name="de la Bastide M."/>
            <person name="Hamilton J.P."/>
            <person name="Kanamori H."/>
            <person name="McCombie W.R."/>
            <person name="Ouyang S."/>
            <person name="Schwartz D.C."/>
            <person name="Tanaka T."/>
            <person name="Wu J."/>
            <person name="Zhou S."/>
            <person name="Childs K.L."/>
            <person name="Davidson R.M."/>
            <person name="Lin H."/>
            <person name="Quesada-Ocampo L."/>
            <person name="Vaillancourt B."/>
            <person name="Sakai H."/>
            <person name="Lee S.S."/>
            <person name="Kim J."/>
            <person name="Numa H."/>
            <person name="Itoh T."/>
            <person name="Buell C.R."/>
            <person name="Matsumoto T."/>
        </authorList>
    </citation>
    <scope>NUCLEOTIDE SEQUENCE [LARGE SCALE GENOMIC DNA]</scope>
    <source>
        <strain evidence="2">cv. Nipponbare</strain>
    </source>
</reference>
<proteinExistence type="predicted"/>
<dbReference type="PaxDb" id="39947-A0A0N7KFI8"/>
<evidence type="ECO:0000313" key="2">
    <source>
        <dbReference type="Proteomes" id="UP000059680"/>
    </source>
</evidence>
<protein>
    <submittedName>
        <fullName evidence="1">Os02g0570300 protein</fullName>
    </submittedName>
</protein>
<dbReference type="Gramene" id="Os02t0570300-00">
    <property type="protein sequence ID" value="Os02t0570300-00"/>
    <property type="gene ID" value="Os02g0570300"/>
</dbReference>
<evidence type="ECO:0000313" key="1">
    <source>
        <dbReference type="EMBL" id="BAS79337.1"/>
    </source>
</evidence>
<sequence length="121" mass="13961">MPSEKEKYCNKGSTEKKLHTTKQMLDLFARSLELHRNEGHLLQQNQQKYNMLVNEINMICAQSALYLPIHVNGWDNQHGQTNDISVAYIGHYPPVTSNEILAKHLIALTQYKHDRSSFLPT</sequence>
<accession>A0A0N7KFI8</accession>
<keyword evidence="2" id="KW-1185">Reference proteome</keyword>
<dbReference type="EMBL" id="AP014958">
    <property type="protein sequence ID" value="BAS79337.1"/>
    <property type="molecule type" value="Genomic_DNA"/>
</dbReference>
<reference evidence="2" key="1">
    <citation type="journal article" date="2005" name="Nature">
        <title>The map-based sequence of the rice genome.</title>
        <authorList>
            <consortium name="International rice genome sequencing project (IRGSP)"/>
            <person name="Matsumoto T."/>
            <person name="Wu J."/>
            <person name="Kanamori H."/>
            <person name="Katayose Y."/>
            <person name="Fujisawa M."/>
            <person name="Namiki N."/>
            <person name="Mizuno H."/>
            <person name="Yamamoto K."/>
            <person name="Antonio B.A."/>
            <person name="Baba T."/>
            <person name="Sakata K."/>
            <person name="Nagamura Y."/>
            <person name="Aoki H."/>
            <person name="Arikawa K."/>
            <person name="Arita K."/>
            <person name="Bito T."/>
            <person name="Chiden Y."/>
            <person name="Fujitsuka N."/>
            <person name="Fukunaka R."/>
            <person name="Hamada M."/>
            <person name="Harada C."/>
            <person name="Hayashi A."/>
            <person name="Hijishita S."/>
            <person name="Honda M."/>
            <person name="Hosokawa S."/>
            <person name="Ichikawa Y."/>
            <person name="Idonuma A."/>
            <person name="Iijima M."/>
            <person name="Ikeda M."/>
            <person name="Ikeno M."/>
            <person name="Ito K."/>
            <person name="Ito S."/>
            <person name="Ito T."/>
            <person name="Ito Y."/>
            <person name="Ito Y."/>
            <person name="Iwabuchi A."/>
            <person name="Kamiya K."/>
            <person name="Karasawa W."/>
            <person name="Kurita K."/>
            <person name="Katagiri S."/>
            <person name="Kikuta A."/>
            <person name="Kobayashi H."/>
            <person name="Kobayashi N."/>
            <person name="Machita K."/>
            <person name="Maehara T."/>
            <person name="Masukawa M."/>
            <person name="Mizubayashi T."/>
            <person name="Mukai Y."/>
            <person name="Nagasaki H."/>
            <person name="Nagata Y."/>
            <person name="Naito S."/>
            <person name="Nakashima M."/>
            <person name="Nakama Y."/>
            <person name="Nakamichi Y."/>
            <person name="Nakamura M."/>
            <person name="Meguro A."/>
            <person name="Negishi M."/>
            <person name="Ohta I."/>
            <person name="Ohta T."/>
            <person name="Okamoto M."/>
            <person name="Ono N."/>
            <person name="Saji S."/>
            <person name="Sakaguchi M."/>
            <person name="Sakai K."/>
            <person name="Shibata M."/>
            <person name="Shimokawa T."/>
            <person name="Song J."/>
            <person name="Takazaki Y."/>
            <person name="Terasawa K."/>
            <person name="Tsugane M."/>
            <person name="Tsuji K."/>
            <person name="Ueda S."/>
            <person name="Waki K."/>
            <person name="Yamagata H."/>
            <person name="Yamamoto M."/>
            <person name="Yamamoto S."/>
            <person name="Yamane H."/>
            <person name="Yoshiki S."/>
            <person name="Yoshihara R."/>
            <person name="Yukawa K."/>
            <person name="Zhong H."/>
            <person name="Yano M."/>
            <person name="Yuan Q."/>
            <person name="Ouyang S."/>
            <person name="Liu J."/>
            <person name="Jones K.M."/>
            <person name="Gansberger K."/>
            <person name="Moffat K."/>
            <person name="Hill J."/>
            <person name="Bera J."/>
            <person name="Fadrosh D."/>
            <person name="Jin S."/>
            <person name="Johri S."/>
            <person name="Kim M."/>
            <person name="Overton L."/>
            <person name="Reardon M."/>
            <person name="Tsitrin T."/>
            <person name="Vuong H."/>
            <person name="Weaver B."/>
            <person name="Ciecko A."/>
            <person name="Tallon L."/>
            <person name="Jackson J."/>
            <person name="Pai G."/>
            <person name="Aken S.V."/>
            <person name="Utterback T."/>
            <person name="Reidmuller S."/>
            <person name="Feldblyum T."/>
            <person name="Hsiao J."/>
            <person name="Zismann V."/>
            <person name="Iobst S."/>
            <person name="de Vazeille A.R."/>
            <person name="Buell C.R."/>
            <person name="Ying K."/>
            <person name="Li Y."/>
            <person name="Lu T."/>
            <person name="Huang Y."/>
            <person name="Zhao Q."/>
            <person name="Feng Q."/>
            <person name="Zhang L."/>
            <person name="Zhu J."/>
            <person name="Weng Q."/>
            <person name="Mu J."/>
            <person name="Lu Y."/>
            <person name="Fan D."/>
            <person name="Liu Y."/>
            <person name="Guan J."/>
            <person name="Zhang Y."/>
            <person name="Yu S."/>
            <person name="Liu X."/>
            <person name="Zhang Y."/>
            <person name="Hong G."/>
            <person name="Han B."/>
            <person name="Choisne N."/>
            <person name="Demange N."/>
            <person name="Orjeda G."/>
            <person name="Samain S."/>
            <person name="Cattolico L."/>
            <person name="Pelletier E."/>
            <person name="Couloux A."/>
            <person name="Segurens B."/>
            <person name="Wincker P."/>
            <person name="D'Hont A."/>
            <person name="Scarpelli C."/>
            <person name="Weissenbach J."/>
            <person name="Salanoubat M."/>
            <person name="Quetier F."/>
            <person name="Yu Y."/>
            <person name="Kim H.R."/>
            <person name="Rambo T."/>
            <person name="Currie J."/>
            <person name="Collura K."/>
            <person name="Luo M."/>
            <person name="Yang T."/>
            <person name="Ammiraju J.S.S."/>
            <person name="Engler F."/>
            <person name="Soderlund C."/>
            <person name="Wing R.A."/>
            <person name="Palmer L.E."/>
            <person name="de la Bastide M."/>
            <person name="Spiegel L."/>
            <person name="Nascimento L."/>
            <person name="Zutavern T."/>
            <person name="O'Shaughnessy A."/>
            <person name="Dike S."/>
            <person name="Dedhia N."/>
            <person name="Preston R."/>
            <person name="Balija V."/>
            <person name="McCombie W.R."/>
            <person name="Chow T."/>
            <person name="Chen H."/>
            <person name="Chung M."/>
            <person name="Chen C."/>
            <person name="Shaw J."/>
            <person name="Wu H."/>
            <person name="Hsiao K."/>
            <person name="Chao Y."/>
            <person name="Chu M."/>
            <person name="Cheng C."/>
            <person name="Hour A."/>
            <person name="Lee P."/>
            <person name="Lin S."/>
            <person name="Lin Y."/>
            <person name="Liou J."/>
            <person name="Liu S."/>
            <person name="Hsing Y."/>
            <person name="Raghuvanshi S."/>
            <person name="Mohanty A."/>
            <person name="Bharti A.K."/>
            <person name="Gaur A."/>
            <person name="Gupta V."/>
            <person name="Kumar D."/>
            <person name="Ravi V."/>
            <person name="Vij S."/>
            <person name="Kapur A."/>
            <person name="Khurana P."/>
            <person name="Khurana P."/>
            <person name="Khurana J.P."/>
            <person name="Tyagi A.K."/>
            <person name="Gaikwad K."/>
            <person name="Singh A."/>
            <person name="Dalal V."/>
            <person name="Srivastava S."/>
            <person name="Dixit A."/>
            <person name="Pal A.K."/>
            <person name="Ghazi I.A."/>
            <person name="Yadav M."/>
            <person name="Pandit A."/>
            <person name="Bhargava A."/>
            <person name="Sureshbabu K."/>
            <person name="Batra K."/>
            <person name="Sharma T.R."/>
            <person name="Mohapatra T."/>
            <person name="Singh N.K."/>
            <person name="Messing J."/>
            <person name="Nelson A.B."/>
            <person name="Fuks G."/>
            <person name="Kavchok S."/>
            <person name="Keizer G."/>
            <person name="Linton E."/>
            <person name="Llaca V."/>
            <person name="Song R."/>
            <person name="Tanyolac B."/>
            <person name="Young S."/>
            <person name="Ho-Il K."/>
            <person name="Hahn J.H."/>
            <person name="Sangsakoo G."/>
            <person name="Vanavichit A."/>
            <person name="de Mattos Luiz.A.T."/>
            <person name="Zimmer P.D."/>
            <person name="Malone G."/>
            <person name="Dellagostin O."/>
            <person name="de Oliveira A.C."/>
            <person name="Bevan M."/>
            <person name="Bancroft I."/>
            <person name="Minx P."/>
            <person name="Cordum H."/>
            <person name="Wilson R."/>
            <person name="Cheng Z."/>
            <person name="Jin W."/>
            <person name="Jiang J."/>
            <person name="Leong S.A."/>
            <person name="Iwama H."/>
            <person name="Gojobori T."/>
            <person name="Itoh T."/>
            <person name="Niimura Y."/>
            <person name="Fujii Y."/>
            <person name="Habara T."/>
            <person name="Sakai H."/>
            <person name="Sato Y."/>
            <person name="Wilson G."/>
            <person name="Kumar K."/>
            <person name="McCouch S."/>
            <person name="Juretic N."/>
            <person name="Hoen D."/>
            <person name="Wright S."/>
            <person name="Bruskiewich R."/>
            <person name="Bureau T."/>
            <person name="Miyao A."/>
            <person name="Hirochika H."/>
            <person name="Nishikawa T."/>
            <person name="Kadowaki K."/>
            <person name="Sugiura M."/>
            <person name="Burr B."/>
            <person name="Sasaki T."/>
        </authorList>
    </citation>
    <scope>NUCLEOTIDE SEQUENCE [LARGE SCALE GENOMIC DNA]</scope>
    <source>
        <strain evidence="2">cv. Nipponbare</strain>
    </source>
</reference>
<gene>
    <name evidence="1" type="ordered locus">Os02g0570300</name>
    <name evidence="1" type="ORF">OSNPB_020570300</name>
</gene>